<proteinExistence type="predicted"/>
<accession>A0ACC1IQW5</accession>
<reference evidence="1" key="1">
    <citation type="submission" date="2022-07" db="EMBL/GenBank/DDBJ databases">
        <title>Phylogenomic reconstructions and comparative analyses of Kickxellomycotina fungi.</title>
        <authorList>
            <person name="Reynolds N.K."/>
            <person name="Stajich J.E."/>
            <person name="Barry K."/>
            <person name="Grigoriev I.V."/>
            <person name="Crous P."/>
            <person name="Smith M.E."/>
        </authorList>
    </citation>
    <scope>NUCLEOTIDE SEQUENCE</scope>
    <source>
        <strain evidence="1">Benny 63K</strain>
    </source>
</reference>
<dbReference type="EMBL" id="JANBPG010000186">
    <property type="protein sequence ID" value="KAJ1899047.1"/>
    <property type="molecule type" value="Genomic_DNA"/>
</dbReference>
<name>A0ACC1IQW5_9FUNG</name>
<comment type="caution">
    <text evidence="1">The sequence shown here is derived from an EMBL/GenBank/DDBJ whole genome shotgun (WGS) entry which is preliminary data.</text>
</comment>
<evidence type="ECO:0000313" key="2">
    <source>
        <dbReference type="Proteomes" id="UP001150581"/>
    </source>
</evidence>
<keyword evidence="2" id="KW-1185">Reference proteome</keyword>
<dbReference type="Proteomes" id="UP001150581">
    <property type="component" value="Unassembled WGS sequence"/>
</dbReference>
<protein>
    <submittedName>
        <fullName evidence="1">Uncharacterized protein</fullName>
    </submittedName>
</protein>
<organism evidence="1 2">
    <name type="scientific">Kickxella alabastrina</name>
    <dbReference type="NCBI Taxonomy" id="61397"/>
    <lineage>
        <taxon>Eukaryota</taxon>
        <taxon>Fungi</taxon>
        <taxon>Fungi incertae sedis</taxon>
        <taxon>Zoopagomycota</taxon>
        <taxon>Kickxellomycotina</taxon>
        <taxon>Kickxellomycetes</taxon>
        <taxon>Kickxellales</taxon>
        <taxon>Kickxellaceae</taxon>
        <taxon>Kickxella</taxon>
    </lineage>
</organism>
<sequence>MGNQLSFTLTESELQRQKNAEEMDLRLDPRGMADMIMLIVISMIYSFNLLAVVYMLRNRNYAPIKSKNVIVMALIMAVSVVWFVGDLQSNAHVPVAGTLLTNCKAFGVWMRVIIGAGGMCSLTAFRAYGLYRVFYLHKPFHGLGLYLPFAIYWLCAFVVGLTSQLIKPSMTTEYIPELDMCTYRRNFLTSLFTFLWVSGSMVAIAHWMIRNIKSSFNEAHEMMATCAIMFVVLLISTIVNYINPMYLVNYTLRILITSTNHFAANSLWWLIMGKPIYKCMFDRNRYLHMWMHKLRKDGLQKEYAVDAKSLLADHIVLTDSYGKCSRPVSVSTVYYTNTSSFYEQSSTISAPKHVDSRDTAYANFVLSSKRTSFLNVDAASERAIRISIGDGLSQGQILTDCPDHCIVALDESRLYAPISVPDAAAMPPLKLSAAHVRHLDYYSQSERQLL</sequence>
<gene>
    <name evidence="1" type="ORF">LPJ66_002361</name>
</gene>
<evidence type="ECO:0000313" key="1">
    <source>
        <dbReference type="EMBL" id="KAJ1899047.1"/>
    </source>
</evidence>